<gene>
    <name evidence="4" type="ORF">H4075_13605</name>
</gene>
<dbReference type="Pfam" id="PF00149">
    <property type="entry name" value="Metallophos"/>
    <property type="match status" value="1"/>
</dbReference>
<sequence>MKKPILKMENQKPSFNRRKFLTNAAKIAGVGAAGYIYIRGCNNDDKPIAVPPPIIQHEFLTQPYLHTLDNKQMYIRWITNRNCYSWVEYGEATALDKKIHAVTDGLVNANNRVHEIVLDDLVPGKTYQYRVASKEIRRWDEDVAVFGETIYGKTYTFKTIADDTDEVNLLVLNDLHDTPSSFPHLLKLNGSDPYDLVFLNGDMFNYQKGEEQIINHLITPCTNGFAIQKPMLFVRGNHELRGPFAHQLKDYFSYPQGYYFHFQCGPVFAIALDTGEDKEDDRPVYAGLAAFDAFREKQAVWLEKLMQSEAYRNARYKVVFMHIPPFYSNDAHGSMHSRKLFSPLFDQYKVDLVVCGHTHVHGVHPPVKDQHDYPIIIGGGPKPGTRTLIKINASQQELKVQMLDDTGKEVGKYSIK</sequence>
<accession>A0A7G5XCB3</accession>
<dbReference type="InterPro" id="IPR015914">
    <property type="entry name" value="PAPs_N"/>
</dbReference>
<dbReference type="KEGG" id="lacs:H4075_13605"/>
<evidence type="ECO:0000313" key="5">
    <source>
        <dbReference type="Proteomes" id="UP000515344"/>
    </source>
</evidence>
<evidence type="ECO:0000256" key="1">
    <source>
        <dbReference type="ARBA" id="ARBA00022729"/>
    </source>
</evidence>
<dbReference type="Proteomes" id="UP000515344">
    <property type="component" value="Chromosome"/>
</dbReference>
<dbReference type="EMBL" id="CP060007">
    <property type="protein sequence ID" value="QNA43116.1"/>
    <property type="molecule type" value="Genomic_DNA"/>
</dbReference>
<dbReference type="InterPro" id="IPR008963">
    <property type="entry name" value="Purple_acid_Pase-like_N"/>
</dbReference>
<evidence type="ECO:0000313" key="4">
    <source>
        <dbReference type="EMBL" id="QNA43116.1"/>
    </source>
</evidence>
<dbReference type="InterPro" id="IPR029052">
    <property type="entry name" value="Metallo-depent_PP-like"/>
</dbReference>
<dbReference type="InterPro" id="IPR004843">
    <property type="entry name" value="Calcineurin-like_PHP"/>
</dbReference>
<dbReference type="GO" id="GO:0046872">
    <property type="term" value="F:metal ion binding"/>
    <property type="evidence" value="ECO:0007669"/>
    <property type="project" value="InterPro"/>
</dbReference>
<dbReference type="Gene3D" id="2.60.40.380">
    <property type="entry name" value="Purple acid phosphatase-like, N-terminal"/>
    <property type="match status" value="1"/>
</dbReference>
<reference evidence="5" key="1">
    <citation type="submission" date="2020-08" db="EMBL/GenBank/DDBJ databases">
        <title>Lacibacter sp. S13-6-6 genome sequencing.</title>
        <authorList>
            <person name="Jin L."/>
        </authorList>
    </citation>
    <scope>NUCLEOTIDE SEQUENCE [LARGE SCALE GENOMIC DNA]</scope>
    <source>
        <strain evidence="5">S13-6-6</strain>
    </source>
</reference>
<feature type="domain" description="Purple acid phosphatase N-terminal" evidence="3">
    <location>
        <begin position="67"/>
        <end position="139"/>
    </location>
</feature>
<feature type="domain" description="Calcineurin-like phosphoesterase" evidence="2">
    <location>
        <begin position="169"/>
        <end position="360"/>
    </location>
</feature>
<protein>
    <submittedName>
        <fullName evidence="4">Metallophosphoesterase</fullName>
    </submittedName>
</protein>
<evidence type="ECO:0000259" key="2">
    <source>
        <dbReference type="Pfam" id="PF00149"/>
    </source>
</evidence>
<keyword evidence="5" id="KW-1185">Reference proteome</keyword>
<proteinExistence type="predicted"/>
<name>A0A7G5XCB3_9BACT</name>
<dbReference type="GO" id="GO:0003993">
    <property type="term" value="F:acid phosphatase activity"/>
    <property type="evidence" value="ECO:0007669"/>
    <property type="project" value="InterPro"/>
</dbReference>
<evidence type="ECO:0000259" key="3">
    <source>
        <dbReference type="Pfam" id="PF16656"/>
    </source>
</evidence>
<dbReference type="InterPro" id="IPR039331">
    <property type="entry name" value="PAPs-like"/>
</dbReference>
<dbReference type="SUPFAM" id="SSF49363">
    <property type="entry name" value="Purple acid phosphatase, N-terminal domain"/>
    <property type="match status" value="1"/>
</dbReference>
<organism evidence="4 5">
    <name type="scientific">Lacibacter sediminis</name>
    <dbReference type="NCBI Taxonomy" id="2760713"/>
    <lineage>
        <taxon>Bacteria</taxon>
        <taxon>Pseudomonadati</taxon>
        <taxon>Bacteroidota</taxon>
        <taxon>Chitinophagia</taxon>
        <taxon>Chitinophagales</taxon>
        <taxon>Chitinophagaceae</taxon>
        <taxon>Lacibacter</taxon>
    </lineage>
</organism>
<keyword evidence="1" id="KW-0732">Signal</keyword>
<dbReference type="PANTHER" id="PTHR22953:SF153">
    <property type="entry name" value="PURPLE ACID PHOSPHATASE"/>
    <property type="match status" value="1"/>
</dbReference>
<dbReference type="RefSeq" id="WP_182801381.1">
    <property type="nucleotide sequence ID" value="NZ_CP060007.1"/>
</dbReference>
<dbReference type="Gene3D" id="3.60.21.10">
    <property type="match status" value="1"/>
</dbReference>
<dbReference type="PANTHER" id="PTHR22953">
    <property type="entry name" value="ACID PHOSPHATASE RELATED"/>
    <property type="match status" value="1"/>
</dbReference>
<dbReference type="AlphaFoldDB" id="A0A7G5XCB3"/>
<dbReference type="Pfam" id="PF16656">
    <property type="entry name" value="Pur_ac_phosph_N"/>
    <property type="match status" value="1"/>
</dbReference>
<dbReference type="SUPFAM" id="SSF56300">
    <property type="entry name" value="Metallo-dependent phosphatases"/>
    <property type="match status" value="1"/>
</dbReference>